<evidence type="ECO:0000313" key="1">
    <source>
        <dbReference type="EnsemblMetazoa" id="CLYHEMP012853.1"/>
    </source>
</evidence>
<organism evidence="1 2">
    <name type="scientific">Clytia hemisphaerica</name>
    <dbReference type="NCBI Taxonomy" id="252671"/>
    <lineage>
        <taxon>Eukaryota</taxon>
        <taxon>Metazoa</taxon>
        <taxon>Cnidaria</taxon>
        <taxon>Hydrozoa</taxon>
        <taxon>Hydroidolina</taxon>
        <taxon>Leptothecata</taxon>
        <taxon>Obeliida</taxon>
        <taxon>Clytiidae</taxon>
        <taxon>Clytia</taxon>
    </lineage>
</organism>
<sequence>FFFVGVDFTKDSAQLINNRLTRFYQKSGNFVIKRSLSDDVYNADFITPCQSNIPIQLTISNILEGTDATQTQFIWRRKVIINGVTSWEMEDTTHQLQYNDVYLLACGREPEPMVIFHSWNLQLFPTEYGSILGKPLQTMEVLTKSWFLQLDIKYETFQGNGATFIYREVGELDGVFLMSWPEQHQMKFTYDHSGISEAKTFIDLDNTQWYTITACQYYSFALEDFIFEVRIDGNLFWSVINTKPKEYENVELIVKGRKVRIKDYFLMNL</sequence>
<protein>
    <submittedName>
        <fullName evidence="1">Uncharacterized protein</fullName>
    </submittedName>
</protein>
<name>A0A7M5WTD2_9CNID</name>
<keyword evidence="2" id="KW-1185">Reference proteome</keyword>
<dbReference type="Proteomes" id="UP000594262">
    <property type="component" value="Unplaced"/>
</dbReference>
<proteinExistence type="predicted"/>
<evidence type="ECO:0000313" key="2">
    <source>
        <dbReference type="Proteomes" id="UP000594262"/>
    </source>
</evidence>
<dbReference type="AlphaFoldDB" id="A0A7M5WTD2"/>
<accession>A0A7M5WTD2</accession>
<reference evidence="1" key="1">
    <citation type="submission" date="2021-01" db="UniProtKB">
        <authorList>
            <consortium name="EnsemblMetazoa"/>
        </authorList>
    </citation>
    <scope>IDENTIFICATION</scope>
</reference>
<dbReference type="EnsemblMetazoa" id="CLYHEMT012853.1">
    <property type="protein sequence ID" value="CLYHEMP012853.1"/>
    <property type="gene ID" value="CLYHEMG012853"/>
</dbReference>